<keyword evidence="5" id="KW-1185">Reference proteome</keyword>
<dbReference type="PANTHER" id="PTHR24171">
    <property type="entry name" value="ANKYRIN REPEAT DOMAIN-CONTAINING PROTEIN 39-RELATED"/>
    <property type="match status" value="1"/>
</dbReference>
<proteinExistence type="predicted"/>
<dbReference type="Gene3D" id="1.25.40.20">
    <property type="entry name" value="Ankyrin repeat-containing domain"/>
    <property type="match status" value="1"/>
</dbReference>
<reference evidence="4 5" key="1">
    <citation type="submission" date="2016-09" db="EMBL/GenBank/DDBJ databases">
        <title>Complete genome sequencing of Streptomyces lydicus 103 and metabolic pathways analysis of antibiotic biosynthesis.</title>
        <authorList>
            <person name="Jia N."/>
            <person name="Ding M.-Z."/>
            <person name="Gao F."/>
            <person name="Yuan Y.-J."/>
        </authorList>
    </citation>
    <scope>NUCLEOTIDE SEQUENCE [LARGE SCALE GENOMIC DNA]</scope>
    <source>
        <strain evidence="4 5">103</strain>
    </source>
</reference>
<dbReference type="SUPFAM" id="SSF48403">
    <property type="entry name" value="Ankyrin repeat"/>
    <property type="match status" value="1"/>
</dbReference>
<feature type="repeat" description="ANK" evidence="3">
    <location>
        <begin position="90"/>
        <end position="122"/>
    </location>
</feature>
<evidence type="ECO:0000313" key="5">
    <source>
        <dbReference type="Proteomes" id="UP000094094"/>
    </source>
</evidence>
<dbReference type="KEGG" id="slc:SL103_32775"/>
<dbReference type="Pfam" id="PF12796">
    <property type="entry name" value="Ank_2"/>
    <property type="match status" value="1"/>
</dbReference>
<evidence type="ECO:0000256" key="1">
    <source>
        <dbReference type="ARBA" id="ARBA00022737"/>
    </source>
</evidence>
<keyword evidence="2 3" id="KW-0040">ANK repeat</keyword>
<dbReference type="SMART" id="SM00248">
    <property type="entry name" value="ANK"/>
    <property type="match status" value="2"/>
</dbReference>
<organism evidence="4 5">
    <name type="scientific">Streptomyces lydicus</name>
    <dbReference type="NCBI Taxonomy" id="47763"/>
    <lineage>
        <taxon>Bacteria</taxon>
        <taxon>Bacillati</taxon>
        <taxon>Actinomycetota</taxon>
        <taxon>Actinomycetes</taxon>
        <taxon>Kitasatosporales</taxon>
        <taxon>Streptomycetaceae</taxon>
        <taxon>Streptomyces</taxon>
    </lineage>
</organism>
<dbReference type="EMBL" id="CP017157">
    <property type="protein sequence ID" value="AOP50403.1"/>
    <property type="molecule type" value="Genomic_DNA"/>
</dbReference>
<evidence type="ECO:0000313" key="4">
    <source>
        <dbReference type="EMBL" id="AOP50403.1"/>
    </source>
</evidence>
<dbReference type="InterPro" id="IPR002110">
    <property type="entry name" value="Ankyrin_rpt"/>
</dbReference>
<gene>
    <name evidence="4" type="ORF">SL103_32775</name>
</gene>
<dbReference type="RefSeq" id="WP_069572572.1">
    <property type="nucleotide sequence ID" value="NZ_CP017157.1"/>
</dbReference>
<keyword evidence="1" id="KW-0677">Repeat</keyword>
<feature type="repeat" description="ANK" evidence="3">
    <location>
        <begin position="57"/>
        <end position="89"/>
    </location>
</feature>
<dbReference type="PROSITE" id="PS50088">
    <property type="entry name" value="ANK_REPEAT"/>
    <property type="match status" value="2"/>
</dbReference>
<name>A0A1D7VUF6_9ACTN</name>
<dbReference type="InterPro" id="IPR036770">
    <property type="entry name" value="Ankyrin_rpt-contain_sf"/>
</dbReference>
<dbReference type="Proteomes" id="UP000094094">
    <property type="component" value="Chromosome"/>
</dbReference>
<dbReference type="OrthoDB" id="306540at2"/>
<accession>A0A1D7VUF6</accession>
<sequence>MSDANPEPRGPESIEHAHDPEVLQLAAKVFDLARHGDTDTVAAYVDAGVPANLTNDKGDSLVMLAAYHGHAATVEALLQRGADPDRPNDRGQSPLAGAVFKGEDEVVKALVAHGADPSAGSPSAIETARMFEKTELLKLFGAE</sequence>
<dbReference type="AlphaFoldDB" id="A0A1D7VUF6"/>
<evidence type="ECO:0000256" key="3">
    <source>
        <dbReference type="PROSITE-ProRule" id="PRU00023"/>
    </source>
</evidence>
<protein>
    <submittedName>
        <fullName evidence="4">Uncharacterized protein</fullName>
    </submittedName>
</protein>
<dbReference type="PROSITE" id="PS50297">
    <property type="entry name" value="ANK_REP_REGION"/>
    <property type="match status" value="2"/>
</dbReference>
<evidence type="ECO:0000256" key="2">
    <source>
        <dbReference type="ARBA" id="ARBA00023043"/>
    </source>
</evidence>